<feature type="region of interest" description="Disordered" evidence="1">
    <location>
        <begin position="205"/>
        <end position="253"/>
    </location>
</feature>
<evidence type="ECO:0000256" key="1">
    <source>
        <dbReference type="SAM" id="MobiDB-lite"/>
    </source>
</evidence>
<feature type="region of interest" description="Disordered" evidence="1">
    <location>
        <begin position="274"/>
        <end position="298"/>
    </location>
</feature>
<feature type="compositionally biased region" description="Basic and acidic residues" evidence="1">
    <location>
        <begin position="274"/>
        <end position="283"/>
    </location>
</feature>
<feature type="compositionally biased region" description="Low complexity" evidence="1">
    <location>
        <begin position="344"/>
        <end position="359"/>
    </location>
</feature>
<feature type="region of interest" description="Disordered" evidence="1">
    <location>
        <begin position="325"/>
        <end position="389"/>
    </location>
</feature>
<gene>
    <name evidence="2" type="ORF">BCV69DRAFT_295754</name>
</gene>
<feature type="compositionally biased region" description="Basic and acidic residues" evidence="1">
    <location>
        <begin position="143"/>
        <end position="153"/>
    </location>
</feature>
<feature type="compositionally biased region" description="Acidic residues" evidence="1">
    <location>
        <begin position="544"/>
        <end position="564"/>
    </location>
</feature>
<feature type="compositionally biased region" description="Pro residues" evidence="1">
    <location>
        <begin position="332"/>
        <end position="343"/>
    </location>
</feature>
<dbReference type="AlphaFoldDB" id="A0A316TYB9"/>
<feature type="compositionally biased region" description="Basic residues" evidence="1">
    <location>
        <begin position="360"/>
        <end position="369"/>
    </location>
</feature>
<name>A0A316TYB9_9BASI</name>
<proteinExistence type="predicted"/>
<evidence type="ECO:0000313" key="3">
    <source>
        <dbReference type="Proteomes" id="UP000245942"/>
    </source>
</evidence>
<feature type="compositionally biased region" description="Basic and acidic residues" evidence="1">
    <location>
        <begin position="618"/>
        <end position="634"/>
    </location>
</feature>
<feature type="compositionally biased region" description="Basic residues" evidence="1">
    <location>
        <begin position="512"/>
        <end position="530"/>
    </location>
</feature>
<feature type="region of interest" description="Disordered" evidence="1">
    <location>
        <begin position="103"/>
        <end position="190"/>
    </location>
</feature>
<feature type="compositionally biased region" description="Polar residues" evidence="1">
    <location>
        <begin position="656"/>
        <end position="665"/>
    </location>
</feature>
<dbReference type="EMBL" id="KZ819341">
    <property type="protein sequence ID" value="PWN17724.1"/>
    <property type="molecule type" value="Genomic_DNA"/>
</dbReference>
<feature type="compositionally biased region" description="Low complexity" evidence="1">
    <location>
        <begin position="206"/>
        <end position="252"/>
    </location>
</feature>
<keyword evidence="3" id="KW-1185">Reference proteome</keyword>
<dbReference type="RefSeq" id="XP_025344884.1">
    <property type="nucleotide sequence ID" value="XM_025493923.1"/>
</dbReference>
<evidence type="ECO:0000313" key="2">
    <source>
        <dbReference type="EMBL" id="PWN17724.1"/>
    </source>
</evidence>
<reference evidence="2 3" key="1">
    <citation type="journal article" date="2018" name="Mol. Biol. Evol.">
        <title>Broad Genomic Sampling Reveals a Smut Pathogenic Ancestry of the Fungal Clade Ustilaginomycotina.</title>
        <authorList>
            <person name="Kijpornyongpan T."/>
            <person name="Mondo S.J."/>
            <person name="Barry K."/>
            <person name="Sandor L."/>
            <person name="Lee J."/>
            <person name="Lipzen A."/>
            <person name="Pangilinan J."/>
            <person name="LaButti K."/>
            <person name="Hainaut M."/>
            <person name="Henrissat B."/>
            <person name="Grigoriev I.V."/>
            <person name="Spatafora J.W."/>
            <person name="Aime M.C."/>
        </authorList>
    </citation>
    <scope>NUCLEOTIDE SEQUENCE [LARGE SCALE GENOMIC DNA]</scope>
    <source>
        <strain evidence="2 3">MCA 4718</strain>
    </source>
</reference>
<protein>
    <submittedName>
        <fullName evidence="2">Uncharacterized protein</fullName>
    </submittedName>
</protein>
<feature type="compositionally biased region" description="Acidic residues" evidence="1">
    <location>
        <begin position="491"/>
        <end position="503"/>
    </location>
</feature>
<organism evidence="2 3">
    <name type="scientific">Pseudomicrostroma glucosiphilum</name>
    <dbReference type="NCBI Taxonomy" id="1684307"/>
    <lineage>
        <taxon>Eukaryota</taxon>
        <taxon>Fungi</taxon>
        <taxon>Dikarya</taxon>
        <taxon>Basidiomycota</taxon>
        <taxon>Ustilaginomycotina</taxon>
        <taxon>Exobasidiomycetes</taxon>
        <taxon>Microstromatales</taxon>
        <taxon>Microstromatales incertae sedis</taxon>
        <taxon>Pseudomicrostroma</taxon>
    </lineage>
</organism>
<feature type="compositionally biased region" description="Basic and acidic residues" evidence="1">
    <location>
        <begin position="642"/>
        <end position="655"/>
    </location>
</feature>
<dbReference type="GeneID" id="37015657"/>
<feature type="region of interest" description="Disordered" evidence="1">
    <location>
        <begin position="486"/>
        <end position="668"/>
    </location>
</feature>
<sequence>MECPTEYPFFRASDAFIFPRVLLRLQNFKRSGPLDRTRPILSAAGSLLNQDKRYLNPPGGLPPGESGKYQLYWPDLKSGKPPGNGRGYRANLGIAERCKLVRRKTAQEEHGTSAQEPQLDPAAGGSGSATARAGYDIGPCSSTEDRNGNRQREQLPGSRAGRSTDQRHPIASTPPPTTGNLPGQGPSKAFTSLSTLRTISRDQALSRSISVSSDTNSSASTRSPTPAVPSGSTSSSSPEREAIPSAASESSATYPSYLARASALRLCMKRYQDLPKEEKERRPLYNPRSTDKLNPYKHFKPTQYQAALRASHQYMMRHIDALSPGRRLASPSVPPGTVPPSPRPSNSSRRSLASSSAARNARRRQRRAERRNGGSSSSPVVHLSESQPDFELTCNSTTISSSRPSVASTFYEDAFIVPPAFLTAIKRLDARLRHIASDLGCEYEERWPVFVPVCRVEMLMLIQMGQIADAASEVLKFEADGRLHRPLSDLEHDEDEEEDEDDAIVAAGRQRQTSKKRKRPNQAVRRRGGRRPLSDSISGSPVANDDDEDEEYSLADLEMYDSDDPSGGLMDLNEPSLPSNPSIEVQRGGRVGGRQSPSFATLRSGDASASGSGSRRAFHFDNSRSMSRDQRNDTLRSTSSRRHNEVDHTRNRDNVSDASLNSSHQEGPDMQLSAAQKATMYLQGGLWRMLKADVYSDEGLWE</sequence>
<feature type="compositionally biased region" description="Low complexity" evidence="1">
    <location>
        <begin position="603"/>
        <end position="615"/>
    </location>
</feature>
<dbReference type="Proteomes" id="UP000245942">
    <property type="component" value="Unassembled WGS sequence"/>
</dbReference>
<accession>A0A316TYB9</accession>